<dbReference type="OrthoDB" id="1669232at2"/>
<reference evidence="2 3" key="1">
    <citation type="submission" date="2016-11" db="EMBL/GenBank/DDBJ databases">
        <authorList>
            <person name="Jaros S."/>
            <person name="Januszkiewicz K."/>
            <person name="Wedrychowicz H."/>
        </authorList>
    </citation>
    <scope>NUCLEOTIDE SEQUENCE [LARGE SCALE GENOMIC DNA]</scope>
    <source>
        <strain evidence="2 3">DSM 10502</strain>
    </source>
</reference>
<feature type="chain" id="PRO_5038554584" evidence="1">
    <location>
        <begin position="25"/>
        <end position="134"/>
    </location>
</feature>
<dbReference type="EMBL" id="FQUG01000002">
    <property type="protein sequence ID" value="SHE34708.1"/>
    <property type="molecule type" value="Genomic_DNA"/>
</dbReference>
<evidence type="ECO:0000313" key="3">
    <source>
        <dbReference type="Proteomes" id="UP000184404"/>
    </source>
</evidence>
<protein>
    <submittedName>
        <fullName evidence="2">Uncharacterized protein</fullName>
    </submittedName>
</protein>
<evidence type="ECO:0000256" key="1">
    <source>
        <dbReference type="SAM" id="SignalP"/>
    </source>
</evidence>
<name>A0A1M4SR98_9FIRM</name>
<organism evidence="2 3">
    <name type="scientific">Schwartzia succinivorans DSM 10502</name>
    <dbReference type="NCBI Taxonomy" id="1123243"/>
    <lineage>
        <taxon>Bacteria</taxon>
        <taxon>Bacillati</taxon>
        <taxon>Bacillota</taxon>
        <taxon>Negativicutes</taxon>
        <taxon>Selenomonadales</taxon>
        <taxon>Selenomonadaceae</taxon>
        <taxon>Schwartzia</taxon>
    </lineage>
</organism>
<evidence type="ECO:0000313" key="2">
    <source>
        <dbReference type="EMBL" id="SHE34708.1"/>
    </source>
</evidence>
<dbReference type="RefSeq" id="WP_072934342.1">
    <property type="nucleotide sequence ID" value="NZ_FQUG01000002.1"/>
</dbReference>
<proteinExistence type="predicted"/>
<sequence>MKKIFYTVPMAFVFMLFLSAVCFAEKLEFPDADFVFVDARNTTGYYVDMNSVNFIGNNEVDARVEIVKAAENRFFVYSIHFNREKRTYQIIDSLNGQYDTKEKTGGSMVPLQVTGYAAGSPMECIVDYIYYPQP</sequence>
<dbReference type="AlphaFoldDB" id="A0A1M4SR98"/>
<dbReference type="STRING" id="1123243.SAMN02745190_00221"/>
<feature type="signal peptide" evidence="1">
    <location>
        <begin position="1"/>
        <end position="24"/>
    </location>
</feature>
<keyword evidence="3" id="KW-1185">Reference proteome</keyword>
<gene>
    <name evidence="2" type="ORF">SAMN02745190_00221</name>
</gene>
<keyword evidence="1" id="KW-0732">Signal</keyword>
<dbReference type="Proteomes" id="UP000184404">
    <property type="component" value="Unassembled WGS sequence"/>
</dbReference>
<accession>A0A1M4SR98</accession>